<feature type="region of interest" description="Disordered" evidence="1">
    <location>
        <begin position="206"/>
        <end position="247"/>
    </location>
</feature>
<organism evidence="2 3">
    <name type="scientific">Stylonychia lemnae</name>
    <name type="common">Ciliate</name>
    <dbReference type="NCBI Taxonomy" id="5949"/>
    <lineage>
        <taxon>Eukaryota</taxon>
        <taxon>Sar</taxon>
        <taxon>Alveolata</taxon>
        <taxon>Ciliophora</taxon>
        <taxon>Intramacronucleata</taxon>
        <taxon>Spirotrichea</taxon>
        <taxon>Stichotrichia</taxon>
        <taxon>Sporadotrichida</taxon>
        <taxon>Oxytrichidae</taxon>
        <taxon>Stylonychinae</taxon>
        <taxon>Stylonychia</taxon>
    </lineage>
</organism>
<dbReference type="InParanoid" id="A0A078ABL4"/>
<evidence type="ECO:0000256" key="1">
    <source>
        <dbReference type="SAM" id="MobiDB-lite"/>
    </source>
</evidence>
<reference evidence="2 3" key="1">
    <citation type="submission" date="2014-06" db="EMBL/GenBank/DDBJ databases">
        <authorList>
            <person name="Swart Estienne"/>
        </authorList>
    </citation>
    <scope>NUCLEOTIDE SEQUENCE [LARGE SCALE GENOMIC DNA]</scope>
    <source>
        <strain evidence="2 3">130c</strain>
    </source>
</reference>
<proteinExistence type="predicted"/>
<name>A0A078ABL4_STYLE</name>
<evidence type="ECO:0000313" key="2">
    <source>
        <dbReference type="EMBL" id="CDW78972.1"/>
    </source>
</evidence>
<protein>
    <submittedName>
        <fullName evidence="2">Uncharacterized protein</fullName>
    </submittedName>
</protein>
<accession>A0A078ABL4</accession>
<evidence type="ECO:0000313" key="3">
    <source>
        <dbReference type="Proteomes" id="UP000039865"/>
    </source>
</evidence>
<sequence length="342" mass="38836">MNSGQPQSFEFKNLHQSPARMTRNQLRNSISNQNESDQTSINLLNSTKKGLFSRQFVFQLKLKVIYGIQVDQQNNVAANGQLKETFGLMNNELNSKLKQSQCEGQIVDNQKEQKQNKNSTVNPFLNLQKGTQRINNPFLFNRNDNTSFTQNEQSQGYKHGSVQKNQGIELSPNYGSNSILNQTQASSNQFNGSNLTNTTANIISLTLDSPNSTTRKGSKRQMLQSKRQQQSTRNTFESLNHGYNESTSNLDQNYIQILKNALNEVANQNEWRALNGLLTKELFDNNQEFDEDAGSQIGHNDDDEAESQADKSFVISENSYIEADDLQKLDQQYNSQIQTRNQ</sequence>
<dbReference type="AlphaFoldDB" id="A0A078ABL4"/>
<feature type="region of interest" description="Disordered" evidence="1">
    <location>
        <begin position="290"/>
        <end position="311"/>
    </location>
</feature>
<keyword evidence="3" id="KW-1185">Reference proteome</keyword>
<dbReference type="EMBL" id="CCKQ01007581">
    <property type="protein sequence ID" value="CDW78972.1"/>
    <property type="molecule type" value="Genomic_DNA"/>
</dbReference>
<gene>
    <name evidence="2" type="primary">Contig3040.g3246</name>
    <name evidence="2" type="ORF">STYLEM_7957</name>
</gene>
<dbReference type="Proteomes" id="UP000039865">
    <property type="component" value="Unassembled WGS sequence"/>
</dbReference>